<evidence type="ECO:0000256" key="7">
    <source>
        <dbReference type="ARBA" id="ARBA00022989"/>
    </source>
</evidence>
<comment type="similarity">
    <text evidence="9">Belongs to the GSP H family.</text>
</comment>
<keyword evidence="7 11" id="KW-1133">Transmembrane helix</keyword>
<keyword evidence="6 11" id="KW-0812">Transmembrane</keyword>
<evidence type="ECO:0000256" key="1">
    <source>
        <dbReference type="ARBA" id="ARBA00004377"/>
    </source>
</evidence>
<evidence type="ECO:0000256" key="5">
    <source>
        <dbReference type="ARBA" id="ARBA00022519"/>
    </source>
</evidence>
<sequence length="154" mass="17024">MLTSRGGFALIEALVVLGLMGILLTIATPYYQVFMQNAAYRSAAREIASVMRQARAEAATKNREYRVEIGLKEKHYGYQLSPGGTGWRSLSPLVRLGEWDGNQCRVQTATLDLDFFPNGTASRTAGICVLNPAGERRFLVTLTSRTTGHVEVRR</sequence>
<evidence type="ECO:0000256" key="11">
    <source>
        <dbReference type="SAM" id="Phobius"/>
    </source>
</evidence>
<dbReference type="InterPro" id="IPR045584">
    <property type="entry name" value="Pilin-like"/>
</dbReference>
<evidence type="ECO:0000259" key="12">
    <source>
        <dbReference type="Pfam" id="PF12019"/>
    </source>
</evidence>
<keyword evidence="8 11" id="KW-0472">Membrane</keyword>
<evidence type="ECO:0000256" key="3">
    <source>
        <dbReference type="ARBA" id="ARBA00022475"/>
    </source>
</evidence>
<comment type="caution">
    <text evidence="13">The sequence shown here is derived from an EMBL/GenBank/DDBJ whole genome shotgun (WGS) entry which is preliminary data.</text>
</comment>
<feature type="transmembrane region" description="Helical" evidence="11">
    <location>
        <begin position="6"/>
        <end position="31"/>
    </location>
</feature>
<comment type="subcellular location">
    <subcellularLocation>
        <location evidence="1">Cell inner membrane</location>
        <topology evidence="1">Single-pass membrane protein</topology>
    </subcellularLocation>
</comment>
<keyword evidence="5" id="KW-0997">Cell inner membrane</keyword>
<dbReference type="InterPro" id="IPR022346">
    <property type="entry name" value="T2SS_GspH"/>
</dbReference>
<evidence type="ECO:0000256" key="6">
    <source>
        <dbReference type="ARBA" id="ARBA00022692"/>
    </source>
</evidence>
<evidence type="ECO:0000256" key="10">
    <source>
        <dbReference type="ARBA" id="ARBA00030775"/>
    </source>
</evidence>
<dbReference type="RefSeq" id="WP_040098027.1">
    <property type="nucleotide sequence ID" value="NZ_JWJD01000002.1"/>
</dbReference>
<dbReference type="SUPFAM" id="SSF54523">
    <property type="entry name" value="Pili subunits"/>
    <property type="match status" value="1"/>
</dbReference>
<dbReference type="Proteomes" id="UP000035068">
    <property type="component" value="Unassembled WGS sequence"/>
</dbReference>
<evidence type="ECO:0000256" key="2">
    <source>
        <dbReference type="ARBA" id="ARBA00021549"/>
    </source>
</evidence>
<evidence type="ECO:0000256" key="4">
    <source>
        <dbReference type="ARBA" id="ARBA00022481"/>
    </source>
</evidence>
<dbReference type="EMBL" id="JWJD01000002">
    <property type="protein sequence ID" value="KIH76922.1"/>
    <property type="molecule type" value="Genomic_DNA"/>
</dbReference>
<organism evidence="13 14">
    <name type="scientific">Geoalkalibacter ferrihydriticus DSM 17813</name>
    <dbReference type="NCBI Taxonomy" id="1121915"/>
    <lineage>
        <taxon>Bacteria</taxon>
        <taxon>Pseudomonadati</taxon>
        <taxon>Thermodesulfobacteriota</taxon>
        <taxon>Desulfuromonadia</taxon>
        <taxon>Desulfuromonadales</taxon>
        <taxon>Geoalkalibacteraceae</taxon>
        <taxon>Geoalkalibacter</taxon>
    </lineage>
</organism>
<keyword evidence="4" id="KW-0488">Methylation</keyword>
<dbReference type="GO" id="GO:0005886">
    <property type="term" value="C:plasma membrane"/>
    <property type="evidence" value="ECO:0007669"/>
    <property type="project" value="UniProtKB-SubCell"/>
</dbReference>
<reference evidence="13 14" key="1">
    <citation type="submission" date="2014-12" db="EMBL/GenBank/DDBJ databases">
        <title>Genomes of Geoalkalibacter ferrihydriticus and Geoalkalibacter subterraneus, two haloalkaliphilic metal-reducing members of the Geobacteraceae.</title>
        <authorList>
            <person name="Badalamenti J.P."/>
            <person name="Torres C.I."/>
            <person name="Krajmalnik-Brown R."/>
            <person name="Bond D.R."/>
        </authorList>
    </citation>
    <scope>NUCLEOTIDE SEQUENCE [LARGE SCALE GENOMIC DNA]</scope>
    <source>
        <strain evidence="13 14">DSM 17813</strain>
    </source>
</reference>
<protein>
    <recommendedName>
        <fullName evidence="2">Type II secretion system protein H</fullName>
    </recommendedName>
    <alternativeName>
        <fullName evidence="10">General secretion pathway protein H</fullName>
    </alternativeName>
</protein>
<keyword evidence="14" id="KW-1185">Reference proteome</keyword>
<dbReference type="AlphaFoldDB" id="A0A0C2HW00"/>
<keyword evidence="3" id="KW-1003">Cell membrane</keyword>
<dbReference type="Gene3D" id="3.30.700.10">
    <property type="entry name" value="Glycoprotein, Type 4 Pilin"/>
    <property type="match status" value="1"/>
</dbReference>
<dbReference type="GO" id="GO:0015627">
    <property type="term" value="C:type II protein secretion system complex"/>
    <property type="evidence" value="ECO:0007669"/>
    <property type="project" value="InterPro"/>
</dbReference>
<dbReference type="GO" id="GO:0015628">
    <property type="term" value="P:protein secretion by the type II secretion system"/>
    <property type="evidence" value="ECO:0007669"/>
    <property type="project" value="InterPro"/>
</dbReference>
<name>A0A0C2HW00_9BACT</name>
<evidence type="ECO:0000313" key="13">
    <source>
        <dbReference type="EMBL" id="KIH76922.1"/>
    </source>
</evidence>
<accession>A0A0C2HW00</accession>
<evidence type="ECO:0000313" key="14">
    <source>
        <dbReference type="Proteomes" id="UP000035068"/>
    </source>
</evidence>
<proteinExistence type="inferred from homology"/>
<evidence type="ECO:0000256" key="9">
    <source>
        <dbReference type="ARBA" id="ARBA00025772"/>
    </source>
</evidence>
<evidence type="ECO:0000256" key="8">
    <source>
        <dbReference type="ARBA" id="ARBA00023136"/>
    </source>
</evidence>
<gene>
    <name evidence="13" type="ORF">GFER_07490</name>
</gene>
<dbReference type="Pfam" id="PF12019">
    <property type="entry name" value="GspH"/>
    <property type="match status" value="1"/>
</dbReference>
<feature type="domain" description="General secretion pathway GspH" evidence="12">
    <location>
        <begin position="43"/>
        <end position="140"/>
    </location>
</feature>